<keyword evidence="3" id="KW-0677">Repeat</keyword>
<keyword evidence="2" id="KW-0963">Cytoplasm</keyword>
<sequence length="559" mass="63411">MDSLRVTTNGERENPATMEENPATTASRRSPSQSQTPQLQAESHGIDSILDEELFRFQSRVDLQTLESSFGMLSVLDSSVPPQNPPRDNRWSNRSSSSSLHNQPINGGGGGIGSGGGFWSRPPPNTPLPEIDPQQLMMNDHYYHRLSFQNDCVNRGSYYDYANSGQSGSSGNVMLNNGFLNGNSRDVSYFSRNRLMDQSPWGSNNGFGSGINDCWSRNGGSSRASIVSLAKQRDSSNVLQKKISEGTQETIDVIFNEVIYQICELMVDPFGNHVAQKLMERCSSEQITQILYLVTQHQYRFANICLDPIGIKAEKCCSVWCNFRLVFVLEMFRTRAMQSLMKCLASEDQILRIVEAISMVALTFTTSNNGKHVVLQCFNQFSPLQNQNLLEVIAQNCYPIAIDQHGCCMLQQCLAIDCQVLKKRLIHEIILNALRLCVNCYGNYVVQYIVELEDENVTLELVQQLIGNYAYLSRNKYGSHAVQKLLKIQYIDTSVIIYDLIRDIDTLLLDPFGNYVIQTAWFVCKDYTMRYSLMWHINRNKRLMRCNKFGNKILEKLNL</sequence>
<keyword evidence="4" id="KW-0810">Translation regulation</keyword>
<evidence type="ECO:0000256" key="7">
    <source>
        <dbReference type="SAM" id="MobiDB-lite"/>
    </source>
</evidence>
<dbReference type="Gene3D" id="1.25.10.10">
    <property type="entry name" value="Leucine-rich Repeat Variant"/>
    <property type="match status" value="1"/>
</dbReference>
<gene>
    <name evidence="9" type="ORF">TAV2_LOCUS5928</name>
</gene>
<dbReference type="SMART" id="SM00025">
    <property type="entry name" value="Pumilio"/>
    <property type="match status" value="7"/>
</dbReference>
<accession>A0AAU9RP15</accession>
<feature type="domain" description="PUM-HD" evidence="8">
    <location>
        <begin position="191"/>
        <end position="559"/>
    </location>
</feature>
<feature type="repeat" description="Pumilio" evidence="6">
    <location>
        <begin position="257"/>
        <end position="292"/>
    </location>
</feature>
<dbReference type="GO" id="GO:0005737">
    <property type="term" value="C:cytoplasm"/>
    <property type="evidence" value="ECO:0007669"/>
    <property type="project" value="UniProtKB-SubCell"/>
</dbReference>
<evidence type="ECO:0000256" key="4">
    <source>
        <dbReference type="ARBA" id="ARBA00022845"/>
    </source>
</evidence>
<feature type="region of interest" description="Disordered" evidence="7">
    <location>
        <begin position="1"/>
        <end position="44"/>
    </location>
</feature>
<dbReference type="InterPro" id="IPR011989">
    <property type="entry name" value="ARM-like"/>
</dbReference>
<evidence type="ECO:0000256" key="5">
    <source>
        <dbReference type="ARBA" id="ARBA00022884"/>
    </source>
</evidence>
<dbReference type="PANTHER" id="PTHR12537:SF186">
    <property type="entry name" value="PUMILIO HOMOLOG 14-RELATED"/>
    <property type="match status" value="1"/>
</dbReference>
<proteinExistence type="predicted"/>
<evidence type="ECO:0000256" key="6">
    <source>
        <dbReference type="PROSITE-ProRule" id="PRU00317"/>
    </source>
</evidence>
<dbReference type="Pfam" id="PF00806">
    <property type="entry name" value="PUF"/>
    <property type="match status" value="6"/>
</dbReference>
<dbReference type="PANTHER" id="PTHR12537">
    <property type="entry name" value="RNA BINDING PROTEIN PUMILIO-RELATED"/>
    <property type="match status" value="1"/>
</dbReference>
<dbReference type="GO" id="GO:0006417">
    <property type="term" value="P:regulation of translation"/>
    <property type="evidence" value="ECO:0007669"/>
    <property type="project" value="UniProtKB-KW"/>
</dbReference>
<dbReference type="Proteomes" id="UP000836841">
    <property type="component" value="Chromosome 2"/>
</dbReference>
<dbReference type="InterPro" id="IPR033712">
    <property type="entry name" value="Pumilio_RNA-bd"/>
</dbReference>
<dbReference type="EMBL" id="OU466858">
    <property type="protein sequence ID" value="CAH2046770.1"/>
    <property type="molecule type" value="Genomic_DNA"/>
</dbReference>
<evidence type="ECO:0000313" key="9">
    <source>
        <dbReference type="EMBL" id="CAH2046770.1"/>
    </source>
</evidence>
<name>A0AAU9RP15_THLAR</name>
<feature type="repeat" description="Pumilio" evidence="6">
    <location>
        <begin position="428"/>
        <end position="463"/>
    </location>
</feature>
<dbReference type="GO" id="GO:0003729">
    <property type="term" value="F:mRNA binding"/>
    <property type="evidence" value="ECO:0007669"/>
    <property type="project" value="TreeGrafter"/>
</dbReference>
<reference evidence="9 10" key="1">
    <citation type="submission" date="2022-03" db="EMBL/GenBank/DDBJ databases">
        <authorList>
            <person name="Nunn A."/>
            <person name="Chopra R."/>
            <person name="Nunn A."/>
            <person name="Contreras Garrido A."/>
        </authorList>
    </citation>
    <scope>NUCLEOTIDE SEQUENCE [LARGE SCALE GENOMIC DNA]</scope>
</reference>
<keyword evidence="10" id="KW-1185">Reference proteome</keyword>
<evidence type="ECO:0000256" key="1">
    <source>
        <dbReference type="ARBA" id="ARBA00004496"/>
    </source>
</evidence>
<keyword evidence="5" id="KW-0694">RNA-binding</keyword>
<dbReference type="InterPro" id="IPR033133">
    <property type="entry name" value="PUM-HD"/>
</dbReference>
<dbReference type="InterPro" id="IPR001313">
    <property type="entry name" value="Pumilio_RNA-bd_rpt"/>
</dbReference>
<dbReference type="PROSITE" id="PS50302">
    <property type="entry name" value="PUM"/>
    <property type="match status" value="3"/>
</dbReference>
<organism evidence="9 10">
    <name type="scientific">Thlaspi arvense</name>
    <name type="common">Field penny-cress</name>
    <dbReference type="NCBI Taxonomy" id="13288"/>
    <lineage>
        <taxon>Eukaryota</taxon>
        <taxon>Viridiplantae</taxon>
        <taxon>Streptophyta</taxon>
        <taxon>Embryophyta</taxon>
        <taxon>Tracheophyta</taxon>
        <taxon>Spermatophyta</taxon>
        <taxon>Magnoliopsida</taxon>
        <taxon>eudicotyledons</taxon>
        <taxon>Gunneridae</taxon>
        <taxon>Pentapetalae</taxon>
        <taxon>rosids</taxon>
        <taxon>malvids</taxon>
        <taxon>Brassicales</taxon>
        <taxon>Brassicaceae</taxon>
        <taxon>Thlaspideae</taxon>
        <taxon>Thlaspi</taxon>
    </lineage>
</organism>
<feature type="repeat" description="Pumilio" evidence="6">
    <location>
        <begin position="464"/>
        <end position="499"/>
    </location>
</feature>
<feature type="region of interest" description="Disordered" evidence="7">
    <location>
        <begin position="77"/>
        <end position="133"/>
    </location>
</feature>
<dbReference type="PROSITE" id="PS50303">
    <property type="entry name" value="PUM_HD"/>
    <property type="match status" value="1"/>
</dbReference>
<evidence type="ECO:0000259" key="8">
    <source>
        <dbReference type="PROSITE" id="PS50303"/>
    </source>
</evidence>
<dbReference type="InterPro" id="IPR016024">
    <property type="entry name" value="ARM-type_fold"/>
</dbReference>
<evidence type="ECO:0000256" key="3">
    <source>
        <dbReference type="ARBA" id="ARBA00022737"/>
    </source>
</evidence>
<evidence type="ECO:0000313" key="10">
    <source>
        <dbReference type="Proteomes" id="UP000836841"/>
    </source>
</evidence>
<evidence type="ECO:0000256" key="2">
    <source>
        <dbReference type="ARBA" id="ARBA00022490"/>
    </source>
</evidence>
<comment type="subcellular location">
    <subcellularLocation>
        <location evidence="1">Cytoplasm</location>
    </subcellularLocation>
</comment>
<dbReference type="CDD" id="cd07920">
    <property type="entry name" value="Pumilio"/>
    <property type="match status" value="1"/>
</dbReference>
<feature type="compositionally biased region" description="Gly residues" evidence="7">
    <location>
        <begin position="106"/>
        <end position="118"/>
    </location>
</feature>
<dbReference type="AlphaFoldDB" id="A0AAU9RP15"/>
<dbReference type="SUPFAM" id="SSF48371">
    <property type="entry name" value="ARM repeat"/>
    <property type="match status" value="1"/>
</dbReference>
<protein>
    <recommendedName>
        <fullName evidence="8">PUM-HD domain-containing protein</fullName>
    </recommendedName>
</protein>
<feature type="compositionally biased region" description="Low complexity" evidence="7">
    <location>
        <begin position="23"/>
        <end position="38"/>
    </location>
</feature>